<sequence length="413" mass="46839">MLARLAFLAAAAFGLANADSYSFDAINNDTESVLVAAAPADHIQAKIRSGEVKSRGVNLGGWLVTEQWMTKEASFWYNLDEQYANKGEYVALANGADHDKRVAELENHHKTFVMEKDIEEIAKAGLNTVRVPIGFWITGEDPFDTSRQGVASVFPKDTLDRVDTLIRDWAYKHNIAVLISIHAAKGSQNGADHSSPTNPGTTYWSDYQENIDNTVYVAKFLADRYKNDAAFLGLGLLNEPSGKTDEGKLNEYYKRAYKEIRGTGNNCILAIMPLLFKQNADNLVGFMEKPEFTNVWVEWHPYFIWGYENWSAGDLLNNGIKRDFYNKMKEWNNRPNSNPMFFGEWSLASAGQYNNPDDGAFEEWTKAQMEGMNMAKGGWTYWSWRLYGDENGFNGWSMRNVLRKDKLKKIIMG</sequence>
<evidence type="ECO:0000256" key="6">
    <source>
        <dbReference type="ARBA" id="ARBA00038929"/>
    </source>
</evidence>
<dbReference type="FunFam" id="3.20.20.80:FF:000113">
    <property type="entry name" value="Glucan 1,3-beta-glucosidase"/>
    <property type="match status" value="1"/>
</dbReference>
<keyword evidence="4" id="KW-0961">Cell wall biogenesis/degradation</keyword>
<feature type="chain" id="PRO_5035463515" description="glucan 1,3-beta-glucosidase" evidence="7">
    <location>
        <begin position="19"/>
        <end position="413"/>
    </location>
</feature>
<dbReference type="AlphaFoldDB" id="A0A8K1FL89"/>
<name>A0A8K1FL89_PYTOL</name>
<dbReference type="PANTHER" id="PTHR31297:SF34">
    <property type="entry name" value="GLUCAN 1,3-BETA-GLUCOSIDASE 2"/>
    <property type="match status" value="1"/>
</dbReference>
<dbReference type="PANTHER" id="PTHR31297">
    <property type="entry name" value="GLUCAN ENDO-1,6-BETA-GLUCOSIDASE B"/>
    <property type="match status" value="1"/>
</dbReference>
<comment type="catalytic activity">
    <reaction evidence="5">
        <text>Successive hydrolysis of beta-D-glucose units from the non-reducing ends of (1-&gt;3)-beta-D-glucans, releasing alpha-glucose.</text>
        <dbReference type="EC" id="3.2.1.58"/>
    </reaction>
</comment>
<dbReference type="GO" id="GO:0005576">
    <property type="term" value="C:extracellular region"/>
    <property type="evidence" value="ECO:0007669"/>
    <property type="project" value="TreeGrafter"/>
</dbReference>
<keyword evidence="3" id="KW-0326">Glycosidase</keyword>
<keyword evidence="9" id="KW-1185">Reference proteome</keyword>
<evidence type="ECO:0000313" key="8">
    <source>
        <dbReference type="EMBL" id="TMW66886.1"/>
    </source>
</evidence>
<dbReference type="EC" id="3.2.1.58" evidence="6"/>
<dbReference type="PROSITE" id="PS00659">
    <property type="entry name" value="GLYCOSYL_HYDROL_F5"/>
    <property type="match status" value="1"/>
</dbReference>
<evidence type="ECO:0000256" key="5">
    <source>
        <dbReference type="ARBA" id="ARBA00036824"/>
    </source>
</evidence>
<evidence type="ECO:0000256" key="4">
    <source>
        <dbReference type="ARBA" id="ARBA00023316"/>
    </source>
</evidence>
<dbReference type="InterPro" id="IPR050386">
    <property type="entry name" value="Glycosyl_hydrolase_5"/>
</dbReference>
<gene>
    <name evidence="8" type="ORF">Poli38472_012002</name>
</gene>
<accession>A0A8K1FL89</accession>
<dbReference type="OrthoDB" id="1887033at2759"/>
<dbReference type="InterPro" id="IPR017853">
    <property type="entry name" value="GH"/>
</dbReference>
<keyword evidence="1" id="KW-0378">Hydrolase</keyword>
<dbReference type="GO" id="GO:0009986">
    <property type="term" value="C:cell surface"/>
    <property type="evidence" value="ECO:0007669"/>
    <property type="project" value="TreeGrafter"/>
</dbReference>
<evidence type="ECO:0000256" key="2">
    <source>
        <dbReference type="ARBA" id="ARBA00023180"/>
    </source>
</evidence>
<dbReference type="GO" id="GO:0004338">
    <property type="term" value="F:glucan exo-1,3-beta-glucosidase activity"/>
    <property type="evidence" value="ECO:0007669"/>
    <property type="project" value="UniProtKB-EC"/>
</dbReference>
<keyword evidence="2" id="KW-0325">Glycoprotein</keyword>
<dbReference type="InterPro" id="IPR018087">
    <property type="entry name" value="Glyco_hydro_5_CS"/>
</dbReference>
<comment type="caution">
    <text evidence="8">The sequence shown here is derived from an EMBL/GenBank/DDBJ whole genome shotgun (WGS) entry which is preliminary data.</text>
</comment>
<dbReference type="Proteomes" id="UP000794436">
    <property type="component" value="Unassembled WGS sequence"/>
</dbReference>
<evidence type="ECO:0000256" key="1">
    <source>
        <dbReference type="ARBA" id="ARBA00022801"/>
    </source>
</evidence>
<evidence type="ECO:0000256" key="3">
    <source>
        <dbReference type="ARBA" id="ARBA00023295"/>
    </source>
</evidence>
<dbReference type="EMBL" id="SPLM01000006">
    <property type="protein sequence ID" value="TMW66886.1"/>
    <property type="molecule type" value="Genomic_DNA"/>
</dbReference>
<dbReference type="GO" id="GO:0071555">
    <property type="term" value="P:cell wall organization"/>
    <property type="evidence" value="ECO:0007669"/>
    <property type="project" value="UniProtKB-KW"/>
</dbReference>
<feature type="signal peptide" evidence="7">
    <location>
        <begin position="1"/>
        <end position="18"/>
    </location>
</feature>
<proteinExistence type="predicted"/>
<keyword evidence="7" id="KW-0732">Signal</keyword>
<organism evidence="8 9">
    <name type="scientific">Pythium oligandrum</name>
    <name type="common">Mycoparasitic fungus</name>
    <dbReference type="NCBI Taxonomy" id="41045"/>
    <lineage>
        <taxon>Eukaryota</taxon>
        <taxon>Sar</taxon>
        <taxon>Stramenopiles</taxon>
        <taxon>Oomycota</taxon>
        <taxon>Peronosporomycetes</taxon>
        <taxon>Pythiales</taxon>
        <taxon>Pythiaceae</taxon>
        <taxon>Pythium</taxon>
    </lineage>
</organism>
<dbReference type="SUPFAM" id="SSF51445">
    <property type="entry name" value="(Trans)glycosidases"/>
    <property type="match status" value="1"/>
</dbReference>
<dbReference type="GO" id="GO:0009251">
    <property type="term" value="P:glucan catabolic process"/>
    <property type="evidence" value="ECO:0007669"/>
    <property type="project" value="TreeGrafter"/>
</dbReference>
<evidence type="ECO:0000256" key="7">
    <source>
        <dbReference type="SAM" id="SignalP"/>
    </source>
</evidence>
<evidence type="ECO:0000313" key="9">
    <source>
        <dbReference type="Proteomes" id="UP000794436"/>
    </source>
</evidence>
<protein>
    <recommendedName>
        <fullName evidence="6">glucan 1,3-beta-glucosidase</fullName>
        <ecNumber evidence="6">3.2.1.58</ecNumber>
    </recommendedName>
</protein>
<reference evidence="8" key="1">
    <citation type="submission" date="2019-03" db="EMBL/GenBank/DDBJ databases">
        <title>Long read genome sequence of the mycoparasitic Pythium oligandrum ATCC 38472 isolated from sugarbeet rhizosphere.</title>
        <authorList>
            <person name="Gaulin E."/>
        </authorList>
    </citation>
    <scope>NUCLEOTIDE SEQUENCE</scope>
    <source>
        <strain evidence="8">ATCC 38472_TT</strain>
    </source>
</reference>
<dbReference type="Gene3D" id="3.20.20.80">
    <property type="entry name" value="Glycosidases"/>
    <property type="match status" value="1"/>
</dbReference>